<dbReference type="RefSeq" id="WP_165882938.1">
    <property type="nucleotide sequence ID" value="NZ_CP035810.1"/>
</dbReference>
<evidence type="ECO:0000313" key="2">
    <source>
        <dbReference type="Proteomes" id="UP000501518"/>
    </source>
</evidence>
<dbReference type="Pfam" id="PF11290">
    <property type="entry name" value="DUF3090"/>
    <property type="match status" value="1"/>
</dbReference>
<gene>
    <name evidence="1" type="ORF">EW640_03395</name>
</gene>
<dbReference type="NCBIfam" id="TIGR03847">
    <property type="entry name" value="conserved hypothetical protein"/>
    <property type="match status" value="1"/>
</dbReference>
<dbReference type="Proteomes" id="UP000501518">
    <property type="component" value="Chromosome"/>
</dbReference>
<dbReference type="KEGG" id="blut:EW640_03395"/>
<dbReference type="EMBL" id="CP035810">
    <property type="protein sequence ID" value="QIN28423.1"/>
    <property type="molecule type" value="Genomic_DNA"/>
</dbReference>
<reference evidence="1 2" key="1">
    <citation type="submission" date="2019-02" db="EMBL/GenBank/DDBJ databases">
        <title>Complete Genome Sequence and Methylome Analysis of Brevibacterium luteolum NEB1784.</title>
        <authorList>
            <person name="Fomenkov A."/>
            <person name="Roberts R.J."/>
        </authorList>
    </citation>
    <scope>NUCLEOTIDE SEQUENCE [LARGE SCALE GENOMIC DNA]</scope>
    <source>
        <strain evidence="1 2">NEB1784</strain>
    </source>
</reference>
<name>A0A6G8KUX5_9MICO</name>
<accession>A0A6G8KUX5</accession>
<dbReference type="InterPro" id="IPR021441">
    <property type="entry name" value="DUF3090"/>
</dbReference>
<protein>
    <submittedName>
        <fullName evidence="1">DUF3090 domain-containing protein</fullName>
    </submittedName>
</protein>
<dbReference type="AlphaFoldDB" id="A0A6G8KUX5"/>
<sequence length="188" mass="20146">MAVPIFEHPSPDRFIAGTVGLPGERTFFLQAASEGVVTSVTLEKEQVEMLGERMDELLDMVRAKGASTVPIPVGPLEELIDNAGLAMPVDSEFIVGTMSLGWDTQAGLLIVECFELTQQDAESGTSGDPDDDSQERRSLKVTLTAGQAREFARRADQVVNAGRSDCPFCALPLDPAGHMCPRANGIAR</sequence>
<evidence type="ECO:0000313" key="1">
    <source>
        <dbReference type="EMBL" id="QIN28423.1"/>
    </source>
</evidence>
<organism evidence="1 2">
    <name type="scientific">Brevibacterium luteolum</name>
    <dbReference type="NCBI Taxonomy" id="199591"/>
    <lineage>
        <taxon>Bacteria</taxon>
        <taxon>Bacillati</taxon>
        <taxon>Actinomycetota</taxon>
        <taxon>Actinomycetes</taxon>
        <taxon>Micrococcales</taxon>
        <taxon>Brevibacteriaceae</taxon>
        <taxon>Brevibacterium</taxon>
    </lineage>
</organism>
<proteinExistence type="predicted"/>